<feature type="compositionally biased region" description="Basic and acidic residues" evidence="2">
    <location>
        <begin position="356"/>
        <end position="366"/>
    </location>
</feature>
<sequence length="896" mass="96634">MGDMKTPDFDDLLAAFDIPDIDAKEAIQSSPEEERDQLGTNVGHRRSGSPPCFPPAAPHSEPPVVSVIVKNTVRSESVDEEDKSVRDKADNPASGALVSQVGVKLDDLTSQLTPKLASAAGLEPQLSNGFEEPVTSHQQQARTESWSRALPLRPLLDDKRDESQTVTEPGSIQHTSDVMNSFRPLLYPEPPTAAGPTSSPPSSPLPVGSHNSPHVSSPLKDEGHLQNNPSSSPLPQNRNTEISEQLLTDEDSEPDIEGPLVIQESPESSPPILKRRDKLHSDLLGSPSTTASHVSPPPLPKLTFSMAPTNPESNRQEDGGPVLSNALPSACETLCSPEQLPTVSTNAALVQEDEYPDRIIEERDSPESPPPYETGLLATSRSNGSDSGQTPGLTVNYKELSQQEEPMETSQEGHPSGIELNEKVSGDGEILNEPNCDADSEDAPSADVSDTGSTPVRPIKVTIKVPTSSNSRTGVAPKRGGRATSKSVDGSKRSPRSQNTRSKKQLLQQSQLPAVALLQDACAATLQGANAVKERKSVKRKPKVSPTAVSITKTVSLPSVSSSRVTSGAISLRNLGQKTLNSGISLPAPLPLLPPQTNSRPASIVNNTGAIISKSQTNLVEAFNKILNNKNLLPSYKPDLSIPLPAEWDLPLPGYRCLECGDAFALERSLTQHYDRRSLRIEVTCNHCTKRLAFFNKCSLLLHAREHKEKGLIMQCSHLVMKPVPVEQMISQPEPAAAGEAAEKTHAHVAKKCKLHTESPAHQAVPSKKAEAVQSNKNRCSECQLQFSSKEEVAEHFQEIKLAHSNSCSECYPPMLLPNNCSAAAHQRIHQASAPHVCPECGDTFKQSVFQTHLSEDCLHFSRRIGYRWGTHCGCCGPGRSAGELLPQDKSSKVVF</sequence>
<organism evidence="4 5">
    <name type="scientific">Salarias fasciatus</name>
    <name type="common">Jewelled blenny</name>
    <name type="synonym">Blennius fasciatus</name>
    <dbReference type="NCBI Taxonomy" id="181472"/>
    <lineage>
        <taxon>Eukaryota</taxon>
        <taxon>Metazoa</taxon>
        <taxon>Chordata</taxon>
        <taxon>Craniata</taxon>
        <taxon>Vertebrata</taxon>
        <taxon>Euteleostomi</taxon>
        <taxon>Actinopterygii</taxon>
        <taxon>Neopterygii</taxon>
        <taxon>Teleostei</taxon>
        <taxon>Neoteleostei</taxon>
        <taxon>Acanthomorphata</taxon>
        <taxon>Ovalentaria</taxon>
        <taxon>Blenniimorphae</taxon>
        <taxon>Blenniiformes</taxon>
        <taxon>Blennioidei</taxon>
        <taxon>Blenniidae</taxon>
        <taxon>Salariinae</taxon>
        <taxon>Salarias</taxon>
    </lineage>
</organism>
<dbReference type="GO" id="GO:0008270">
    <property type="term" value="F:zinc ion binding"/>
    <property type="evidence" value="ECO:0007669"/>
    <property type="project" value="UniProtKB-KW"/>
</dbReference>
<feature type="region of interest" description="Disordered" evidence="2">
    <location>
        <begin position="344"/>
        <end position="507"/>
    </location>
</feature>
<feature type="region of interest" description="Disordered" evidence="2">
    <location>
        <begin position="119"/>
        <end position="327"/>
    </location>
</feature>
<evidence type="ECO:0000256" key="1">
    <source>
        <dbReference type="PROSITE-ProRule" id="PRU00042"/>
    </source>
</evidence>
<dbReference type="Proteomes" id="UP000472267">
    <property type="component" value="Chromosome 11"/>
</dbReference>
<dbReference type="InterPro" id="IPR045914">
    <property type="entry name" value="Zn532-like"/>
</dbReference>
<dbReference type="InterPro" id="IPR057356">
    <property type="entry name" value="Znf-C2H2_ZNF592"/>
</dbReference>
<dbReference type="SMART" id="SM00355">
    <property type="entry name" value="ZnF_C2H2"/>
    <property type="match status" value="5"/>
</dbReference>
<feature type="compositionally biased region" description="Polar residues" evidence="2">
    <location>
        <begin position="135"/>
        <end position="146"/>
    </location>
</feature>
<accession>A0A672J613</accession>
<dbReference type="Gene3D" id="3.30.160.60">
    <property type="entry name" value="Classic Zinc Finger"/>
    <property type="match status" value="1"/>
</dbReference>
<dbReference type="Pfam" id="PF25412">
    <property type="entry name" value="zf-C2H2_ZNF592"/>
    <property type="match status" value="1"/>
</dbReference>
<dbReference type="InterPro" id="IPR013087">
    <property type="entry name" value="Znf_C2H2_type"/>
</dbReference>
<dbReference type="PROSITE" id="PS50157">
    <property type="entry name" value="ZINC_FINGER_C2H2_2"/>
    <property type="match status" value="1"/>
</dbReference>
<feature type="region of interest" description="Disordered" evidence="2">
    <location>
        <begin position="24"/>
        <end position="102"/>
    </location>
</feature>
<keyword evidence="5" id="KW-1185">Reference proteome</keyword>
<dbReference type="OMA" id="MISQPEP"/>
<feature type="compositionally biased region" description="Polar residues" evidence="2">
    <location>
        <begin position="225"/>
        <end position="246"/>
    </location>
</feature>
<protein>
    <submittedName>
        <fullName evidence="4">Zinc finger protein 687a</fullName>
    </submittedName>
</protein>
<reference evidence="4" key="3">
    <citation type="submission" date="2025-09" db="UniProtKB">
        <authorList>
            <consortium name="Ensembl"/>
        </authorList>
    </citation>
    <scope>IDENTIFICATION</scope>
</reference>
<proteinExistence type="predicted"/>
<feature type="compositionally biased region" description="Polar residues" evidence="2">
    <location>
        <begin position="377"/>
        <end position="413"/>
    </location>
</feature>
<evidence type="ECO:0000256" key="2">
    <source>
        <dbReference type="SAM" id="MobiDB-lite"/>
    </source>
</evidence>
<reference evidence="4" key="1">
    <citation type="submission" date="2019-06" db="EMBL/GenBank/DDBJ databases">
        <authorList>
            <consortium name="Wellcome Sanger Institute Data Sharing"/>
        </authorList>
    </citation>
    <scope>NUCLEOTIDE SEQUENCE [LARGE SCALE GENOMIC DNA]</scope>
</reference>
<name>A0A672J613_SALFA</name>
<dbReference type="PANTHER" id="PTHR47222">
    <property type="entry name" value="ZINC FINGER PROTEIN 532-RELATED"/>
    <property type="match status" value="1"/>
</dbReference>
<feature type="domain" description="C2H2-type" evidence="3">
    <location>
        <begin position="655"/>
        <end position="673"/>
    </location>
</feature>
<feature type="compositionally biased region" description="Polar residues" evidence="2">
    <location>
        <begin position="164"/>
        <end position="179"/>
    </location>
</feature>
<feature type="compositionally biased region" description="Acidic residues" evidence="2">
    <location>
        <begin position="247"/>
        <end position="256"/>
    </location>
</feature>
<evidence type="ECO:0000313" key="4">
    <source>
        <dbReference type="Ensembl" id="ENSSFAP00005048557.1"/>
    </source>
</evidence>
<dbReference type="InParanoid" id="A0A672J613"/>
<feature type="compositionally biased region" description="Pro residues" evidence="2">
    <location>
        <begin position="187"/>
        <end position="204"/>
    </location>
</feature>
<dbReference type="PANTHER" id="PTHR47222:SF2">
    <property type="entry name" value="ZINC FINGER PROTEIN 687"/>
    <property type="match status" value="1"/>
</dbReference>
<reference evidence="4" key="2">
    <citation type="submission" date="2025-08" db="UniProtKB">
        <authorList>
            <consortium name="Ensembl"/>
        </authorList>
    </citation>
    <scope>IDENTIFICATION</scope>
</reference>
<dbReference type="Ensembl" id="ENSSFAT00005050172.1">
    <property type="protein sequence ID" value="ENSSFAP00005048557.1"/>
    <property type="gene ID" value="ENSSFAG00005023566.1"/>
</dbReference>
<evidence type="ECO:0000313" key="5">
    <source>
        <dbReference type="Proteomes" id="UP000472267"/>
    </source>
</evidence>
<dbReference type="AlphaFoldDB" id="A0A672J613"/>
<keyword evidence="1" id="KW-0863">Zinc-finger</keyword>
<evidence type="ECO:0000259" key="3">
    <source>
        <dbReference type="PROSITE" id="PS50157"/>
    </source>
</evidence>
<keyword evidence="1" id="KW-0479">Metal-binding</keyword>
<keyword evidence="1" id="KW-0862">Zinc</keyword>
<feature type="compositionally biased region" description="Pro residues" evidence="2">
    <location>
        <begin position="51"/>
        <end position="61"/>
    </location>
</feature>